<evidence type="ECO:0000313" key="5">
    <source>
        <dbReference type="EMBL" id="EFI83012.1"/>
    </source>
</evidence>
<keyword evidence="2 5" id="KW-0560">Oxidoreductase</keyword>
<gene>
    <name evidence="5" type="primary">ydfG</name>
    <name evidence="5" type="ORF">HMPREF0556_11697</name>
</gene>
<evidence type="ECO:0000256" key="1">
    <source>
        <dbReference type="ARBA" id="ARBA00006484"/>
    </source>
</evidence>
<evidence type="ECO:0000256" key="2">
    <source>
        <dbReference type="ARBA" id="ARBA00023002"/>
    </source>
</evidence>
<dbReference type="InterPro" id="IPR051911">
    <property type="entry name" value="SDR_oxidoreductase"/>
</dbReference>
<dbReference type="Proteomes" id="UP000010119">
    <property type="component" value="Unassembled WGS sequence"/>
</dbReference>
<dbReference type="InterPro" id="IPR036291">
    <property type="entry name" value="NAD(P)-bd_dom_sf"/>
</dbReference>
<reference evidence="5" key="1">
    <citation type="submission" date="2010-06" db="EMBL/GenBank/DDBJ databases">
        <authorList>
            <person name="Muzny D."/>
            <person name="Qin X."/>
            <person name="Buhay C."/>
            <person name="Dugan-Rocha S."/>
            <person name="Ding Y."/>
            <person name="Chen G."/>
            <person name="Hawes A."/>
            <person name="Holder M."/>
            <person name="Jhangiani S."/>
            <person name="Johnson A."/>
            <person name="Khan Z."/>
            <person name="Li Z."/>
            <person name="Liu W."/>
            <person name="Liu X."/>
            <person name="Perez L."/>
            <person name="Shen H."/>
            <person name="Wang Q."/>
            <person name="Watt J."/>
            <person name="Xi L."/>
            <person name="Xin Y."/>
            <person name="Zhou J."/>
            <person name="Deng J."/>
            <person name="Jiang H."/>
            <person name="Liu Y."/>
            <person name="Qu J."/>
            <person name="Song X.-Z."/>
            <person name="Zhang L."/>
            <person name="Villasana D."/>
            <person name="Johnson A."/>
            <person name="Liu J."/>
            <person name="Liyanage D."/>
            <person name="Lorensuhewa L."/>
            <person name="Robinson T."/>
            <person name="Song A."/>
            <person name="Song B.-B."/>
            <person name="Dinh H."/>
            <person name="Thornton R."/>
            <person name="Coyle M."/>
            <person name="Francisco L."/>
            <person name="Jackson L."/>
            <person name="Javaid M."/>
            <person name="Korchina V."/>
            <person name="Kovar C."/>
            <person name="Mata R."/>
            <person name="Mathew T."/>
            <person name="Ngo R."/>
            <person name="Nguyen L."/>
            <person name="Nguyen N."/>
            <person name="Okwuonu G."/>
            <person name="Ongeri F."/>
            <person name="Pham C."/>
            <person name="Simmons D."/>
            <person name="Wilczek-Boney K."/>
            <person name="Hale W."/>
            <person name="Jakkamsetti A."/>
            <person name="Pham P."/>
            <person name="Ruth R."/>
            <person name="San Lucas F."/>
            <person name="Warren J."/>
            <person name="Zhang J."/>
            <person name="Zhao Z."/>
            <person name="Zhou C."/>
            <person name="Zhu D."/>
            <person name="Lee S."/>
            <person name="Bess C."/>
            <person name="Blankenburg K."/>
            <person name="Forbes L."/>
            <person name="Fu Q."/>
            <person name="Gubbala S."/>
            <person name="Hirani K."/>
            <person name="Jayaseelan J.C."/>
            <person name="Lara F."/>
            <person name="Munidasa M."/>
            <person name="Palculict T."/>
            <person name="Patil S."/>
            <person name="Pu L.-L."/>
            <person name="Saada N."/>
            <person name="Tang L."/>
            <person name="Weissenberger G."/>
            <person name="Zhu Y."/>
            <person name="Hemphill L."/>
            <person name="Shang Y."/>
            <person name="Youmans B."/>
            <person name="Ayvaz T."/>
            <person name="Ross M."/>
            <person name="Santibanez J."/>
            <person name="Aqrawi P."/>
            <person name="Gross S."/>
            <person name="Joshi V."/>
            <person name="Fowler G."/>
            <person name="Nazareth L."/>
            <person name="Reid J."/>
            <person name="Worley K."/>
            <person name="Petrosino J."/>
            <person name="Highlander S."/>
            <person name="Gibbs R."/>
        </authorList>
    </citation>
    <scope>NUCLEOTIDE SEQUENCE [LARGE SCALE GENOMIC DNA]</scope>
    <source>
        <strain evidence="5">DSM 20601</strain>
    </source>
</reference>
<name>D7V0B9_LISGR</name>
<dbReference type="STRING" id="525367.HMPREF0556_11697"/>
<comment type="similarity">
    <text evidence="1 3">Belongs to the short-chain dehydrogenases/reductases (SDR) family.</text>
</comment>
<proteinExistence type="inferred from homology"/>
<dbReference type="eggNOG" id="COG4221">
    <property type="taxonomic scope" value="Bacteria"/>
</dbReference>
<comment type="caution">
    <text evidence="5">The sequence shown here is derived from an EMBL/GenBank/DDBJ whole genome shotgun (WGS) entry which is preliminary data.</text>
</comment>
<dbReference type="PRINTS" id="PR00080">
    <property type="entry name" value="SDRFAMILY"/>
</dbReference>
<protein>
    <submittedName>
        <fullName evidence="5">Oxidoreductase, short chain dehydrogenase/reductase family protein</fullName>
        <ecNumber evidence="5">1.1.1.-</ecNumber>
    </submittedName>
</protein>
<feature type="domain" description="Ketoreductase" evidence="4">
    <location>
        <begin position="11"/>
        <end position="196"/>
    </location>
</feature>
<dbReference type="PANTHER" id="PTHR43976:SF16">
    <property type="entry name" value="SHORT-CHAIN DEHYDROGENASE_REDUCTASE FAMILY PROTEIN"/>
    <property type="match status" value="1"/>
</dbReference>
<dbReference type="SMART" id="SM00822">
    <property type="entry name" value="PKS_KR"/>
    <property type="match status" value="1"/>
</dbReference>
<dbReference type="NCBIfam" id="NF004824">
    <property type="entry name" value="PRK06180.1"/>
    <property type="match status" value="1"/>
</dbReference>
<dbReference type="AlphaFoldDB" id="D7V0B9"/>
<keyword evidence="6" id="KW-1185">Reference proteome</keyword>
<dbReference type="Gene3D" id="3.40.50.720">
    <property type="entry name" value="NAD(P)-binding Rossmann-like Domain"/>
    <property type="match status" value="1"/>
</dbReference>
<sequence>MNEKVIENGKKVWFITGSSRGLGNSIARSALEDGNLVVATARNPEALEALVQKYGENVLPIALDVTKIEQVQAAISKTMEKFGRIDVVVNNAGYGNIGSIEETTYEDFRAQVETDLWGTINVTKEIIPIFRKQRSGHVIQISSIGGRKGGPGLGAYQVSKFGVEGLSEVLNTEASSFGVKVTIIEPGAIRTDWAGSSMVKHEVLDDYKNTVGALSDYLETHTGSEIGSPDKMADVIVEVTKATAPPLRLPLGTDAYAIALENDLGRIEELKKWKNFSESVSFD</sequence>
<dbReference type="PANTHER" id="PTHR43976">
    <property type="entry name" value="SHORT CHAIN DEHYDROGENASE"/>
    <property type="match status" value="1"/>
</dbReference>
<evidence type="ECO:0000259" key="4">
    <source>
        <dbReference type="SMART" id="SM00822"/>
    </source>
</evidence>
<evidence type="ECO:0000256" key="3">
    <source>
        <dbReference type="RuleBase" id="RU000363"/>
    </source>
</evidence>
<dbReference type="Pfam" id="PF00106">
    <property type="entry name" value="adh_short"/>
    <property type="match status" value="1"/>
</dbReference>
<organism evidence="5 6">
    <name type="scientific">Listeria grayi DSM 20601</name>
    <dbReference type="NCBI Taxonomy" id="525367"/>
    <lineage>
        <taxon>Bacteria</taxon>
        <taxon>Bacillati</taxon>
        <taxon>Bacillota</taxon>
        <taxon>Bacilli</taxon>
        <taxon>Bacillales</taxon>
        <taxon>Listeriaceae</taxon>
        <taxon>Listeria</taxon>
    </lineage>
</organism>
<dbReference type="CDD" id="cd05374">
    <property type="entry name" value="17beta-HSD-like_SDR_c"/>
    <property type="match status" value="1"/>
</dbReference>
<dbReference type="EMBL" id="ACCR02000005">
    <property type="protein sequence ID" value="EFI83012.1"/>
    <property type="molecule type" value="Genomic_DNA"/>
</dbReference>
<dbReference type="HOGENOM" id="CLU_010194_2_9_9"/>
<dbReference type="SUPFAM" id="SSF51735">
    <property type="entry name" value="NAD(P)-binding Rossmann-fold domains"/>
    <property type="match status" value="1"/>
</dbReference>
<evidence type="ECO:0000313" key="6">
    <source>
        <dbReference type="Proteomes" id="UP000010119"/>
    </source>
</evidence>
<dbReference type="NCBIfam" id="NF006114">
    <property type="entry name" value="PRK08263.1"/>
    <property type="match status" value="1"/>
</dbReference>
<dbReference type="GO" id="GO:0016491">
    <property type="term" value="F:oxidoreductase activity"/>
    <property type="evidence" value="ECO:0007669"/>
    <property type="project" value="UniProtKB-KW"/>
</dbReference>
<dbReference type="PRINTS" id="PR00081">
    <property type="entry name" value="GDHRDH"/>
</dbReference>
<accession>D7V0B9</accession>
<dbReference type="InterPro" id="IPR002347">
    <property type="entry name" value="SDR_fam"/>
</dbReference>
<dbReference type="EC" id="1.1.1.-" evidence="5"/>
<dbReference type="RefSeq" id="WP_003754632.1">
    <property type="nucleotide sequence ID" value="NZ_GL538352.1"/>
</dbReference>
<dbReference type="InterPro" id="IPR057326">
    <property type="entry name" value="KR_dom"/>
</dbReference>